<keyword evidence="8" id="KW-0547">Nucleotide-binding</keyword>
<dbReference type="GO" id="GO:0016263">
    <property type="term" value="F:glycoprotein-N-acetylgalactosamine 3-beta-galactosyltransferase activity"/>
    <property type="evidence" value="ECO:0007669"/>
    <property type="project" value="UniProtKB-EC"/>
</dbReference>
<evidence type="ECO:0000256" key="5">
    <source>
        <dbReference type="ARBA" id="ARBA00022676"/>
    </source>
</evidence>
<keyword evidence="9" id="KW-0735">Signal-anchor</keyword>
<evidence type="ECO:0000256" key="9">
    <source>
        <dbReference type="ARBA" id="ARBA00022968"/>
    </source>
</evidence>
<gene>
    <name evidence="13" type="ORF">BTJ68_14818</name>
</gene>
<dbReference type="PANTHER" id="PTHR23033:SF47">
    <property type="entry name" value="APPLE DOMAIN-CONTAINING PROTEIN-RELATED"/>
    <property type="match status" value="1"/>
</dbReference>
<organism evidence="13 14">
    <name type="scientific">Hortaea werneckii EXF-2000</name>
    <dbReference type="NCBI Taxonomy" id="1157616"/>
    <lineage>
        <taxon>Eukaryota</taxon>
        <taxon>Fungi</taxon>
        <taxon>Dikarya</taxon>
        <taxon>Ascomycota</taxon>
        <taxon>Pezizomycotina</taxon>
        <taxon>Dothideomycetes</taxon>
        <taxon>Dothideomycetidae</taxon>
        <taxon>Mycosphaerellales</taxon>
        <taxon>Teratosphaeriaceae</taxon>
        <taxon>Hortaea</taxon>
    </lineage>
</organism>
<dbReference type="Proteomes" id="UP000194280">
    <property type="component" value="Unassembled WGS sequence"/>
</dbReference>
<keyword evidence="5" id="KW-0328">Glycosyltransferase</keyword>
<dbReference type="PANTHER" id="PTHR23033">
    <property type="entry name" value="BETA1,3-GALACTOSYLTRANSFERASE"/>
    <property type="match status" value="1"/>
</dbReference>
<dbReference type="GO" id="GO:0000166">
    <property type="term" value="F:nucleotide binding"/>
    <property type="evidence" value="ECO:0007669"/>
    <property type="project" value="UniProtKB-KW"/>
</dbReference>
<evidence type="ECO:0000313" key="14">
    <source>
        <dbReference type="Proteomes" id="UP000194280"/>
    </source>
</evidence>
<comment type="subcellular location">
    <subcellularLocation>
        <location evidence="1">Membrane</location>
        <topology evidence="1">Single-pass type II membrane protein</topology>
    </subcellularLocation>
</comment>
<evidence type="ECO:0000256" key="8">
    <source>
        <dbReference type="ARBA" id="ARBA00022741"/>
    </source>
</evidence>
<reference evidence="13 14" key="1">
    <citation type="submission" date="2017-01" db="EMBL/GenBank/DDBJ databases">
        <title>The recent genome duplication of the halophilic yeast Hortaea werneckii: insights from long-read sequencing.</title>
        <authorList>
            <person name="Sinha S."/>
            <person name="Flibotte S."/>
            <person name="Neira M."/>
            <person name="Lenassi M."/>
            <person name="Gostincar C."/>
            <person name="Stajich J.E."/>
            <person name="Nislow C.E."/>
        </authorList>
    </citation>
    <scope>NUCLEOTIDE SEQUENCE [LARGE SCALE GENOMIC DNA]</scope>
    <source>
        <strain evidence="13 14">EXF-2000</strain>
    </source>
</reference>
<dbReference type="VEuPathDB" id="FungiDB:BTJ68_14818"/>
<evidence type="ECO:0000256" key="7">
    <source>
        <dbReference type="ARBA" id="ARBA00022692"/>
    </source>
</evidence>
<dbReference type="AlphaFoldDB" id="A0A1Z5SN43"/>
<keyword evidence="11" id="KW-0472">Membrane</keyword>
<sequence>MPAFLRSTTRVLVLFSVLALFLIGLHLSSLSPFPEWRLPNLIPSPAKDHDLAVNIDPDAPPCQQLGQPDDVVVVMRTGATEIKDKLPIHFNTTFRCYPDFLIFSDYEETFEGYQIHDVLADVDSSLKQSNDDFKHYERLQELGREGLQADELHGESYESGPVGKNDNPGWRLDKWKFLPMIVQSLKLRPEKKWFVFVEPDTYIVWSNMIQWLQKLDARKPLYYGSEVQIGDDIFAHGGTGFVMSRPAMKMGADEYLKNADEWHARTAAHWAGDCILGTALNQAGLPLNWAWPMFQGGNPVDLNWEDAKGDWRLWCTAAISYHHFTSFEIQDMWGWEQQRIAHSLAKQGKQSFWHTADNILHHREVFKEYILPNITEPRHDWNNVCERIVPEGEGMSLDQCRGECERRKGCLQYSHSPTGCNVSETFHLGTVGEGVTSGWLTDSVMDWMEHMHSCQSKDIKIS</sequence>
<evidence type="ECO:0000256" key="3">
    <source>
        <dbReference type="ARBA" id="ARBA00006462"/>
    </source>
</evidence>
<comment type="similarity">
    <text evidence="3">Belongs to the glycosyltransferase 31 family. Beta3-Gal-T subfamily.</text>
</comment>
<evidence type="ECO:0000256" key="2">
    <source>
        <dbReference type="ARBA" id="ARBA00004922"/>
    </source>
</evidence>
<dbReference type="Pfam" id="PF02434">
    <property type="entry name" value="Fringe"/>
    <property type="match status" value="1"/>
</dbReference>
<evidence type="ECO:0000256" key="6">
    <source>
        <dbReference type="ARBA" id="ARBA00022679"/>
    </source>
</evidence>
<evidence type="ECO:0000256" key="11">
    <source>
        <dbReference type="ARBA" id="ARBA00023136"/>
    </source>
</evidence>
<dbReference type="EMBL" id="MUNK01000388">
    <property type="protein sequence ID" value="OTA22255.1"/>
    <property type="molecule type" value="Genomic_DNA"/>
</dbReference>
<evidence type="ECO:0000313" key="13">
    <source>
        <dbReference type="EMBL" id="OTA22255.1"/>
    </source>
</evidence>
<dbReference type="OrthoDB" id="414175at2759"/>
<evidence type="ECO:0000256" key="10">
    <source>
        <dbReference type="ARBA" id="ARBA00022989"/>
    </source>
</evidence>
<accession>A0A1Z5SN43</accession>
<dbReference type="EC" id="2.4.1.122" evidence="4"/>
<comment type="caution">
    <text evidence="13">The sequence shown here is derived from an EMBL/GenBank/DDBJ whole genome shotgun (WGS) entry which is preliminary data.</text>
</comment>
<dbReference type="STRING" id="1157616.A0A1Z5SN43"/>
<dbReference type="InterPro" id="IPR003378">
    <property type="entry name" value="Fringe-like_glycosylTrfase"/>
</dbReference>
<dbReference type="GO" id="GO:0016020">
    <property type="term" value="C:membrane"/>
    <property type="evidence" value="ECO:0007669"/>
    <property type="project" value="UniProtKB-SubCell"/>
</dbReference>
<dbReference type="InterPro" id="IPR026050">
    <property type="entry name" value="C1GALT1/C1GALT1_chp1"/>
</dbReference>
<evidence type="ECO:0000256" key="4">
    <source>
        <dbReference type="ARBA" id="ARBA00012557"/>
    </source>
</evidence>
<dbReference type="Gene3D" id="3.90.550.50">
    <property type="match status" value="1"/>
</dbReference>
<evidence type="ECO:0000259" key="12">
    <source>
        <dbReference type="Pfam" id="PF02434"/>
    </source>
</evidence>
<keyword evidence="7" id="KW-0812">Transmembrane</keyword>
<feature type="domain" description="Fringe-like glycosyltransferase" evidence="12">
    <location>
        <begin position="187"/>
        <end position="282"/>
    </location>
</feature>
<proteinExistence type="inferred from homology"/>
<keyword evidence="6" id="KW-0808">Transferase</keyword>
<name>A0A1Z5SN43_HORWE</name>
<keyword evidence="10" id="KW-1133">Transmembrane helix</keyword>
<dbReference type="InParanoid" id="A0A1Z5SN43"/>
<keyword evidence="14" id="KW-1185">Reference proteome</keyword>
<evidence type="ECO:0000256" key="1">
    <source>
        <dbReference type="ARBA" id="ARBA00004606"/>
    </source>
</evidence>
<comment type="pathway">
    <text evidence="2">Protein modification; protein glycosylation.</text>
</comment>
<protein>
    <recommendedName>
        <fullName evidence="4">N-acetylgalactosaminide beta-1,3-galactosyltransferase</fullName>
        <ecNumber evidence="4">2.4.1.122</ecNumber>
    </recommendedName>
</protein>